<dbReference type="InterPro" id="IPR000873">
    <property type="entry name" value="AMP-dep_synth/lig_dom"/>
</dbReference>
<gene>
    <name evidence="7" type="ORF">BWI75_05195</name>
</gene>
<keyword evidence="3" id="KW-0547">Nucleotide-binding</keyword>
<evidence type="ECO:0000256" key="3">
    <source>
        <dbReference type="ARBA" id="ARBA00022741"/>
    </source>
</evidence>
<dbReference type="SUPFAM" id="SSF56801">
    <property type="entry name" value="Acetyl-CoA synthetase-like"/>
    <property type="match status" value="1"/>
</dbReference>
<dbReference type="PANTHER" id="PTHR43201">
    <property type="entry name" value="ACYL-COA SYNTHETASE"/>
    <property type="match status" value="1"/>
</dbReference>
<dbReference type="Gene3D" id="3.30.300.30">
    <property type="match status" value="1"/>
</dbReference>
<dbReference type="InterPro" id="IPR045310">
    <property type="entry name" value="Pcs60-like"/>
</dbReference>
<accession>A0A6N8FRJ4</accession>
<dbReference type="Pfam" id="PF13193">
    <property type="entry name" value="AMP-binding_C"/>
    <property type="match status" value="1"/>
</dbReference>
<evidence type="ECO:0000256" key="4">
    <source>
        <dbReference type="ARBA" id="ARBA00022840"/>
    </source>
</evidence>
<proteinExistence type="inferred from homology"/>
<keyword evidence="4" id="KW-0067">ATP-binding</keyword>
<sequence length="507" mass="55217">MTSVTNKSVTLFDLLTGEEHHPAIVAPKKPSLTYGQLRQQIIELAAQLNNFGIGRKSRIAIAMPNSPEMILTYLAAATCGTAAPLNPKYKQEEFAFYYQDTQAIALIVLGEGIAAAQAAVTPEMMLIQAIPKSDGTLSLQKIQGKEYPPRTIERAESEDVAMILHTSGTTSRPKRVPIKHRNLAASARNIISTYNLTASDRALCIMPLFHVHGIVASMLSTLASGGTVICPTGFNAMEFWRILSELQPTWYSAVPTMHQLLIARAERNQEAIAASRLRFIRSSSSSLPPIVLERLEATFNAPVLEAYSMTEASHQMTSNPLPPSTRKLGSVGYGFGVEVGIMDEDGNLLSSGQLGEVVVKGANLFDGYENNPEANAKAFTHGWFHTGDQGVIDAQGYLSLTGRIKELINRGGEKISPLEVDNVLLRHAAVAEALSFAVPHKTLGEDIHAAVVLKDNTVSEQELRKHCSELLAEFKVPRQLHILEELPRGATGKLQRLNMAKLLKLGE</sequence>
<dbReference type="Proteomes" id="UP000441797">
    <property type="component" value="Unassembled WGS sequence"/>
</dbReference>
<dbReference type="EMBL" id="NAPY01000005">
    <property type="protein sequence ID" value="MUL35760.1"/>
    <property type="molecule type" value="Genomic_DNA"/>
</dbReference>
<evidence type="ECO:0000256" key="1">
    <source>
        <dbReference type="ARBA" id="ARBA00006432"/>
    </source>
</evidence>
<protein>
    <submittedName>
        <fullName evidence="7">AMP-dependent synthetase</fullName>
    </submittedName>
</protein>
<evidence type="ECO:0000259" key="6">
    <source>
        <dbReference type="Pfam" id="PF13193"/>
    </source>
</evidence>
<evidence type="ECO:0000313" key="7">
    <source>
        <dbReference type="EMBL" id="MUL35760.1"/>
    </source>
</evidence>
<keyword evidence="8" id="KW-1185">Reference proteome</keyword>
<keyword evidence="2" id="KW-0436">Ligase</keyword>
<dbReference type="Pfam" id="PF00501">
    <property type="entry name" value="AMP-binding"/>
    <property type="match status" value="1"/>
</dbReference>
<dbReference type="InterPro" id="IPR045851">
    <property type="entry name" value="AMP-bd_C_sf"/>
</dbReference>
<comment type="caution">
    <text evidence="7">The sequence shown here is derived from an EMBL/GenBank/DDBJ whole genome shotgun (WGS) entry which is preliminary data.</text>
</comment>
<comment type="similarity">
    <text evidence="1">Belongs to the ATP-dependent AMP-binding enzyme family.</text>
</comment>
<dbReference type="GO" id="GO:0005524">
    <property type="term" value="F:ATP binding"/>
    <property type="evidence" value="ECO:0007669"/>
    <property type="project" value="UniProtKB-KW"/>
</dbReference>
<dbReference type="PROSITE" id="PS00455">
    <property type="entry name" value="AMP_BINDING"/>
    <property type="match status" value="1"/>
</dbReference>
<dbReference type="PANTHER" id="PTHR43201:SF5">
    <property type="entry name" value="MEDIUM-CHAIN ACYL-COA LIGASE ACSF2, MITOCHONDRIAL"/>
    <property type="match status" value="1"/>
</dbReference>
<feature type="domain" description="AMP-binding enzyme C-terminal" evidence="6">
    <location>
        <begin position="419"/>
        <end position="493"/>
    </location>
</feature>
<dbReference type="AlphaFoldDB" id="A0A6N8FRJ4"/>
<dbReference type="GO" id="GO:0006631">
    <property type="term" value="P:fatty acid metabolic process"/>
    <property type="evidence" value="ECO:0007669"/>
    <property type="project" value="TreeGrafter"/>
</dbReference>
<feature type="domain" description="AMP-dependent synthetase/ligase" evidence="5">
    <location>
        <begin position="20"/>
        <end position="368"/>
    </location>
</feature>
<dbReference type="InterPro" id="IPR042099">
    <property type="entry name" value="ANL_N_sf"/>
</dbReference>
<dbReference type="InterPro" id="IPR025110">
    <property type="entry name" value="AMP-bd_C"/>
</dbReference>
<organism evidence="7 8">
    <name type="scientific">Gloeocapsopsis dulcis AAB1 = 1H9</name>
    <dbReference type="NCBI Taxonomy" id="1433147"/>
    <lineage>
        <taxon>Bacteria</taxon>
        <taxon>Bacillati</taxon>
        <taxon>Cyanobacteriota</taxon>
        <taxon>Cyanophyceae</taxon>
        <taxon>Oscillatoriophycideae</taxon>
        <taxon>Chroococcales</taxon>
        <taxon>Chroococcaceae</taxon>
        <taxon>Gloeocapsopsis</taxon>
        <taxon>Gloeocapsopsis dulcis</taxon>
    </lineage>
</organism>
<dbReference type="GO" id="GO:0031956">
    <property type="term" value="F:medium-chain fatty acid-CoA ligase activity"/>
    <property type="evidence" value="ECO:0007669"/>
    <property type="project" value="TreeGrafter"/>
</dbReference>
<evidence type="ECO:0000256" key="2">
    <source>
        <dbReference type="ARBA" id="ARBA00022598"/>
    </source>
</evidence>
<dbReference type="RefSeq" id="WP_105222269.1">
    <property type="nucleotide sequence ID" value="NZ_CAWNSU010000006.1"/>
</dbReference>
<name>A0A6N8FRJ4_9CHRO</name>
<reference evidence="7 8" key="1">
    <citation type="journal article" date="2019" name="Front. Microbiol.">
        <title>Genomic Features for Desiccation Tolerance and Sugar Biosynthesis in the Extremophile Gloeocapsopsis sp. UTEX B3054.</title>
        <authorList>
            <person name="Urrejola C."/>
            <person name="Alcorta J."/>
            <person name="Salas L."/>
            <person name="Vasquez M."/>
            <person name="Polz M.F."/>
            <person name="Vicuna R."/>
            <person name="Diez B."/>
        </authorList>
    </citation>
    <scope>NUCLEOTIDE SEQUENCE [LARGE SCALE GENOMIC DNA]</scope>
    <source>
        <strain evidence="7 8">1H9</strain>
    </source>
</reference>
<evidence type="ECO:0000259" key="5">
    <source>
        <dbReference type="Pfam" id="PF00501"/>
    </source>
</evidence>
<evidence type="ECO:0000313" key="8">
    <source>
        <dbReference type="Proteomes" id="UP000441797"/>
    </source>
</evidence>
<dbReference type="InterPro" id="IPR020845">
    <property type="entry name" value="AMP-binding_CS"/>
</dbReference>
<dbReference type="Gene3D" id="3.40.50.12780">
    <property type="entry name" value="N-terminal domain of ligase-like"/>
    <property type="match status" value="1"/>
</dbReference>
<dbReference type="CDD" id="cd05926">
    <property type="entry name" value="FACL_fum10p_like"/>
    <property type="match status" value="1"/>
</dbReference>
<dbReference type="OrthoDB" id="9803968at2"/>